<evidence type="ECO:0000313" key="3">
    <source>
        <dbReference type="Proteomes" id="UP000593579"/>
    </source>
</evidence>
<sequence>MLTSKIRKSKKKILELISGKRNSKMHESEKML</sequence>
<dbReference type="EMBL" id="JABEZY010000003">
    <property type="protein sequence ID" value="MBA0735573.1"/>
    <property type="molecule type" value="Genomic_DNA"/>
</dbReference>
<organism evidence="2 3">
    <name type="scientific">Gossypium gossypioides</name>
    <name type="common">Mexican cotton</name>
    <name type="synonym">Selera gossypioides</name>
    <dbReference type="NCBI Taxonomy" id="34282"/>
    <lineage>
        <taxon>Eukaryota</taxon>
        <taxon>Viridiplantae</taxon>
        <taxon>Streptophyta</taxon>
        <taxon>Embryophyta</taxon>
        <taxon>Tracheophyta</taxon>
        <taxon>Spermatophyta</taxon>
        <taxon>Magnoliopsida</taxon>
        <taxon>eudicotyledons</taxon>
        <taxon>Gunneridae</taxon>
        <taxon>Pentapetalae</taxon>
        <taxon>rosids</taxon>
        <taxon>malvids</taxon>
        <taxon>Malvales</taxon>
        <taxon>Malvaceae</taxon>
        <taxon>Malvoideae</taxon>
        <taxon>Gossypium</taxon>
    </lineage>
</organism>
<feature type="region of interest" description="Disordered" evidence="1">
    <location>
        <begin position="13"/>
        <end position="32"/>
    </location>
</feature>
<dbReference type="AlphaFoldDB" id="A0A7J9BHA7"/>
<comment type="caution">
    <text evidence="2">The sequence shown here is derived from an EMBL/GenBank/DDBJ whole genome shotgun (WGS) entry which is preliminary data.</text>
</comment>
<reference evidence="2 3" key="1">
    <citation type="journal article" date="2019" name="Genome Biol. Evol.">
        <title>Insights into the evolution of the New World diploid cottons (Gossypium, subgenus Houzingenia) based on genome sequencing.</title>
        <authorList>
            <person name="Grover C.E."/>
            <person name="Arick M.A. 2nd"/>
            <person name="Thrash A."/>
            <person name="Conover J.L."/>
            <person name="Sanders W.S."/>
            <person name="Peterson D.G."/>
            <person name="Frelichowski J.E."/>
            <person name="Scheffler J.A."/>
            <person name="Scheffler B.E."/>
            <person name="Wendel J.F."/>
        </authorList>
    </citation>
    <scope>NUCLEOTIDE SEQUENCE [LARGE SCALE GENOMIC DNA]</scope>
    <source>
        <strain evidence="2">5</strain>
        <tissue evidence="2">Leaf</tissue>
    </source>
</reference>
<name>A0A7J9BHA7_GOSGO</name>
<accession>A0A7J9BHA7</accession>
<protein>
    <submittedName>
        <fullName evidence="2">Uncharacterized protein</fullName>
    </submittedName>
</protein>
<evidence type="ECO:0000256" key="1">
    <source>
        <dbReference type="SAM" id="MobiDB-lite"/>
    </source>
</evidence>
<keyword evidence="3" id="KW-1185">Reference proteome</keyword>
<gene>
    <name evidence="2" type="ORF">Gogos_019409</name>
</gene>
<evidence type="ECO:0000313" key="2">
    <source>
        <dbReference type="EMBL" id="MBA0735573.1"/>
    </source>
</evidence>
<proteinExistence type="predicted"/>
<dbReference type="Proteomes" id="UP000593579">
    <property type="component" value="Unassembled WGS sequence"/>
</dbReference>